<evidence type="ECO:0000256" key="5">
    <source>
        <dbReference type="ARBA" id="ARBA00022989"/>
    </source>
</evidence>
<name>A0A0N5ADW1_9BILA</name>
<dbReference type="WBParaSite" id="SMUV_0000238601-mRNA-1">
    <property type="protein sequence ID" value="SMUV_0000238601-mRNA-1"/>
    <property type="gene ID" value="SMUV_0000238601"/>
</dbReference>
<dbReference type="InterPro" id="IPR037185">
    <property type="entry name" value="EmrE-like"/>
</dbReference>
<dbReference type="Pfam" id="PF04142">
    <property type="entry name" value="Nuc_sug_transp"/>
    <property type="match status" value="1"/>
</dbReference>
<dbReference type="InterPro" id="IPR007271">
    <property type="entry name" value="Nuc_sug_transpt"/>
</dbReference>
<keyword evidence="3" id="KW-0762">Sugar transport</keyword>
<evidence type="ECO:0000256" key="1">
    <source>
        <dbReference type="ARBA" id="ARBA00004141"/>
    </source>
</evidence>
<keyword evidence="5 7" id="KW-1133">Transmembrane helix</keyword>
<keyword evidence="4 7" id="KW-0812">Transmembrane</keyword>
<organism evidence="8 9">
    <name type="scientific">Syphacia muris</name>
    <dbReference type="NCBI Taxonomy" id="451379"/>
    <lineage>
        <taxon>Eukaryota</taxon>
        <taxon>Metazoa</taxon>
        <taxon>Ecdysozoa</taxon>
        <taxon>Nematoda</taxon>
        <taxon>Chromadorea</taxon>
        <taxon>Rhabditida</taxon>
        <taxon>Spirurina</taxon>
        <taxon>Oxyuridomorpha</taxon>
        <taxon>Oxyuroidea</taxon>
        <taxon>Oxyuridae</taxon>
        <taxon>Syphacia</taxon>
    </lineage>
</organism>
<feature type="transmembrane region" description="Helical" evidence="7">
    <location>
        <begin position="48"/>
        <end position="68"/>
    </location>
</feature>
<evidence type="ECO:0000256" key="6">
    <source>
        <dbReference type="ARBA" id="ARBA00023136"/>
    </source>
</evidence>
<feature type="transmembrane region" description="Helical" evidence="7">
    <location>
        <begin position="310"/>
        <end position="335"/>
    </location>
</feature>
<evidence type="ECO:0000313" key="8">
    <source>
        <dbReference type="Proteomes" id="UP000046393"/>
    </source>
</evidence>
<dbReference type="GO" id="GO:0015165">
    <property type="term" value="F:pyrimidine nucleotide-sugar transmembrane transporter activity"/>
    <property type="evidence" value="ECO:0007669"/>
    <property type="project" value="InterPro"/>
</dbReference>
<feature type="transmembrane region" description="Helical" evidence="7">
    <location>
        <begin position="278"/>
        <end position="298"/>
    </location>
</feature>
<dbReference type="PANTHER" id="PTHR13146">
    <property type="match status" value="1"/>
</dbReference>
<keyword evidence="6 7" id="KW-0472">Membrane</keyword>
<accession>A0A0N5ADW1</accession>
<evidence type="ECO:0000256" key="4">
    <source>
        <dbReference type="ARBA" id="ARBA00022692"/>
    </source>
</evidence>
<sequence>MSKEKSKKGSDLDDVEFTGAAVVVDDIADAPEASQPESSSSSASSKSLFSIIISIMLVVTGSCNTLAAKWADSIDITNKTSWYIIDQNDDKSYKYGTVNYKAEFAHPFFQLKQLLTMLVEFQATVMFVGEMTCMVAYFISLLIQRHQWRKKHLGISPSDIRKSRFPTTSDSQSAITQISQYPRPPRMNYFLFAAPAFCDVVATSIQYLGLNLTSASSYQMLRGAVIIFTGLMSLFFLKTRLQAFRWIGMIVVVAGLAVVGVADILLTDETEDTSTGEIILGDILIIVAQIVVAAQMVVEQKILSGADVPALLAVGFEGIFGFIILTILMIPMYYIKVPSSFSKLPERRLEDALNAFWMMSVSGELVASLFTTVVSIAFFNFAGVTVTKCMSATTRMVLDSVRTIIIWAVSIPLFDSQFIPEQVMLMHYLSLIVNHSFSYT</sequence>
<protein>
    <submittedName>
        <fullName evidence="9">CRT-like domain-containing protein</fullName>
    </submittedName>
</protein>
<evidence type="ECO:0000256" key="2">
    <source>
        <dbReference type="ARBA" id="ARBA00009976"/>
    </source>
</evidence>
<feature type="transmembrane region" description="Helical" evidence="7">
    <location>
        <begin position="244"/>
        <end position="266"/>
    </location>
</feature>
<dbReference type="SUPFAM" id="SSF103481">
    <property type="entry name" value="Multidrug resistance efflux transporter EmrE"/>
    <property type="match status" value="1"/>
</dbReference>
<dbReference type="Gene3D" id="1.10.3730.20">
    <property type="match status" value="1"/>
</dbReference>
<feature type="transmembrane region" description="Helical" evidence="7">
    <location>
        <begin position="189"/>
        <end position="208"/>
    </location>
</feature>
<comment type="subcellular location">
    <subcellularLocation>
        <location evidence="1">Membrane</location>
        <topology evidence="1">Multi-pass membrane protein</topology>
    </subcellularLocation>
</comment>
<evidence type="ECO:0000256" key="7">
    <source>
        <dbReference type="SAM" id="Phobius"/>
    </source>
</evidence>
<feature type="transmembrane region" description="Helical" evidence="7">
    <location>
        <begin position="220"/>
        <end position="237"/>
    </location>
</feature>
<feature type="transmembrane region" description="Helical" evidence="7">
    <location>
        <begin position="355"/>
        <end position="384"/>
    </location>
</feature>
<dbReference type="PANTHER" id="PTHR13146:SF0">
    <property type="entry name" value="SOLUTE CARRIER FAMILY 35 MEMBER F6"/>
    <property type="match status" value="1"/>
</dbReference>
<dbReference type="Proteomes" id="UP000046393">
    <property type="component" value="Unplaced"/>
</dbReference>
<dbReference type="STRING" id="451379.A0A0N5ADW1"/>
<dbReference type="AlphaFoldDB" id="A0A0N5ADW1"/>
<feature type="transmembrane region" description="Helical" evidence="7">
    <location>
        <begin position="121"/>
        <end position="143"/>
    </location>
</feature>
<evidence type="ECO:0000313" key="9">
    <source>
        <dbReference type="WBParaSite" id="SMUV_0000238601-mRNA-1"/>
    </source>
</evidence>
<reference evidence="9" key="1">
    <citation type="submission" date="2017-02" db="UniProtKB">
        <authorList>
            <consortium name="WormBaseParasite"/>
        </authorList>
    </citation>
    <scope>IDENTIFICATION</scope>
</reference>
<keyword evidence="8" id="KW-1185">Reference proteome</keyword>
<keyword evidence="3" id="KW-0813">Transport</keyword>
<proteinExistence type="inferred from homology"/>
<evidence type="ECO:0000256" key="3">
    <source>
        <dbReference type="ARBA" id="ARBA00022597"/>
    </source>
</evidence>
<dbReference type="GO" id="GO:0000139">
    <property type="term" value="C:Golgi membrane"/>
    <property type="evidence" value="ECO:0007669"/>
    <property type="project" value="InterPro"/>
</dbReference>
<comment type="similarity">
    <text evidence="2">Belongs to the nucleotide-sugar transporter family. SLC35A subfamily.</text>
</comment>